<keyword evidence="2" id="KW-0175">Coiled coil</keyword>
<dbReference type="PROSITE" id="PS50005">
    <property type="entry name" value="TPR"/>
    <property type="match status" value="1"/>
</dbReference>
<evidence type="ECO:0000256" key="3">
    <source>
        <dbReference type="SAM" id="SignalP"/>
    </source>
</evidence>
<feature type="repeat" description="TPR" evidence="1">
    <location>
        <begin position="208"/>
        <end position="241"/>
    </location>
</feature>
<protein>
    <submittedName>
        <fullName evidence="4">Serine/threonine protein phosphatase</fullName>
    </submittedName>
</protein>
<evidence type="ECO:0000313" key="4">
    <source>
        <dbReference type="EMBL" id="ASD63168.1"/>
    </source>
</evidence>
<evidence type="ECO:0000256" key="1">
    <source>
        <dbReference type="PROSITE-ProRule" id="PRU00339"/>
    </source>
</evidence>
<keyword evidence="1" id="KW-0802">TPR repeat</keyword>
<dbReference type="Pfam" id="PF13432">
    <property type="entry name" value="TPR_16"/>
    <property type="match status" value="1"/>
</dbReference>
<dbReference type="InterPro" id="IPR019734">
    <property type="entry name" value="TPR_rpt"/>
</dbReference>
<dbReference type="InterPro" id="IPR011990">
    <property type="entry name" value="TPR-like_helical_dom_sf"/>
</dbReference>
<name>A0A1Z3N6S9_BDEBC</name>
<dbReference type="Gene3D" id="1.25.40.10">
    <property type="entry name" value="Tetratricopeptide repeat domain"/>
    <property type="match status" value="2"/>
</dbReference>
<keyword evidence="3" id="KW-0732">Signal</keyword>
<feature type="chain" id="PRO_5012622240" evidence="3">
    <location>
        <begin position="23"/>
        <end position="668"/>
    </location>
</feature>
<reference evidence="4 5" key="1">
    <citation type="submission" date="2017-04" db="EMBL/GenBank/DDBJ databases">
        <title>Whole genome sequence of Bdellovibrio bacteriovorus strain SSB218315.</title>
        <authorList>
            <person name="Oyedara O."/>
            <person name="Rodriguez-Perez M.A."/>
        </authorList>
    </citation>
    <scope>NUCLEOTIDE SEQUENCE [LARGE SCALE GENOMIC DNA]</scope>
    <source>
        <strain evidence="4 5">SSB218315</strain>
    </source>
</reference>
<proteinExistence type="predicted"/>
<dbReference type="AlphaFoldDB" id="A0A1Z3N6S9"/>
<gene>
    <name evidence="4" type="ORF">B9G79_06100</name>
</gene>
<feature type="signal peptide" evidence="3">
    <location>
        <begin position="1"/>
        <end position="22"/>
    </location>
</feature>
<dbReference type="EMBL" id="CP020946">
    <property type="protein sequence ID" value="ASD63168.1"/>
    <property type="molecule type" value="Genomic_DNA"/>
</dbReference>
<dbReference type="SUPFAM" id="SSF48452">
    <property type="entry name" value="TPR-like"/>
    <property type="match status" value="1"/>
</dbReference>
<organism evidence="4 5">
    <name type="scientific">Bdellovibrio bacteriovorus</name>
    <dbReference type="NCBI Taxonomy" id="959"/>
    <lineage>
        <taxon>Bacteria</taxon>
        <taxon>Pseudomonadati</taxon>
        <taxon>Bdellovibrionota</taxon>
        <taxon>Bdellovibrionia</taxon>
        <taxon>Bdellovibrionales</taxon>
        <taxon>Pseudobdellovibrionaceae</taxon>
        <taxon>Bdellovibrio</taxon>
    </lineage>
</organism>
<feature type="coiled-coil region" evidence="2">
    <location>
        <begin position="173"/>
        <end position="221"/>
    </location>
</feature>
<sequence>MQRMKLAALGLAGTLIVNSAYALDARISQTQSLEIELQDGEGGADARPLRVRDAESGKMAQVMLNRRGGAGGPLTGFFIIQFFIGDNRPRVLEFAAPGKAPYYAYAVPGGAVQRIVLFKSADELAKFVAENEKTTAKNLGAKPAPTATAKVMSPQAIRRLEKQDREQKRVQEKTQLMLEEEQAKQRAALLEQQAALSAAAKKRKKEEATALVNEADKLYTQKNFVEAEKKYAAAVDLDPESDSYYYRYGVSLYKVGNYNKSLATLSMADVPMELSLEKDYYVALNLLKLKDYDKARKKLIDIRSENDPVLSPTASFFAGNIEMQQQKFPEARTSMEYVLDNSQDPQMDRAAEDLLAQIDKLQSFYESKKEKYRFTGFIGAIYDGNVLNVAENNVSTDVKAYRLNFGASALAIWNRTPTSDFGTQIGVSDYYSTDTSFKDNATLQTADPLQFDLSLPFHKEFEYAKRSLNWELVPTYKSIFMSPTGGTRKEAISSLGVNTTLSAPIQSDFLMAGRLDVSHERSLLATSVGDDDQTALRYGFTLLPTWILDLKGEKSLTLDASYLINQAEGRNYRYKRSALGLTYAFPAWWKFNGSLRGEYSSQNYDEATSPRIDTNPIVTAAFNKDLKRNVNMLLSLQYNVGDSDEDSYDYNKFVVTSLFTFTHSILGK</sequence>
<evidence type="ECO:0000313" key="5">
    <source>
        <dbReference type="Proteomes" id="UP000197003"/>
    </source>
</evidence>
<dbReference type="OrthoDB" id="350064at2"/>
<accession>A0A1Z3N6S9</accession>
<evidence type="ECO:0000256" key="2">
    <source>
        <dbReference type="SAM" id="Coils"/>
    </source>
</evidence>
<dbReference type="Proteomes" id="UP000197003">
    <property type="component" value="Chromosome"/>
</dbReference>